<dbReference type="AlphaFoldDB" id="A0AAN7LAR5"/>
<protein>
    <recommendedName>
        <fullName evidence="4">DYW domain-containing protein</fullName>
    </recommendedName>
</protein>
<reference evidence="5 6" key="1">
    <citation type="journal article" date="2023" name="Hortic Res">
        <title>Pangenome of water caltrop reveals structural variations and asymmetric subgenome divergence after allopolyploidization.</title>
        <authorList>
            <person name="Zhang X."/>
            <person name="Chen Y."/>
            <person name="Wang L."/>
            <person name="Yuan Y."/>
            <person name="Fang M."/>
            <person name="Shi L."/>
            <person name="Lu R."/>
            <person name="Comes H.P."/>
            <person name="Ma Y."/>
            <person name="Chen Y."/>
            <person name="Huang G."/>
            <person name="Zhou Y."/>
            <person name="Zheng Z."/>
            <person name="Qiu Y."/>
        </authorList>
    </citation>
    <scope>NUCLEOTIDE SEQUENCE [LARGE SCALE GENOMIC DNA]</scope>
    <source>
        <strain evidence="5">F231</strain>
    </source>
</reference>
<feature type="repeat" description="PPR" evidence="3">
    <location>
        <begin position="480"/>
        <end position="514"/>
    </location>
</feature>
<dbReference type="Pfam" id="PF13041">
    <property type="entry name" value="PPR_2"/>
    <property type="match status" value="3"/>
</dbReference>
<dbReference type="InterPro" id="IPR046848">
    <property type="entry name" value="E_motif"/>
</dbReference>
<dbReference type="FunFam" id="1.25.40.10:FF:000031">
    <property type="entry name" value="Pentatricopeptide repeat-containing protein mitochondrial"/>
    <property type="match status" value="1"/>
</dbReference>
<evidence type="ECO:0000313" key="6">
    <source>
        <dbReference type="Proteomes" id="UP001346149"/>
    </source>
</evidence>
<dbReference type="InterPro" id="IPR011990">
    <property type="entry name" value="TPR-like_helical_dom_sf"/>
</dbReference>
<dbReference type="GO" id="GO:0003723">
    <property type="term" value="F:RNA binding"/>
    <property type="evidence" value="ECO:0007669"/>
    <property type="project" value="InterPro"/>
</dbReference>
<dbReference type="Pfam" id="PF01535">
    <property type="entry name" value="PPR"/>
    <property type="match status" value="5"/>
</dbReference>
<keyword evidence="6" id="KW-1185">Reference proteome</keyword>
<feature type="repeat" description="PPR" evidence="3">
    <location>
        <begin position="785"/>
        <end position="819"/>
    </location>
</feature>
<organism evidence="5 6">
    <name type="scientific">Trapa natans</name>
    <name type="common">Water chestnut</name>
    <dbReference type="NCBI Taxonomy" id="22666"/>
    <lineage>
        <taxon>Eukaryota</taxon>
        <taxon>Viridiplantae</taxon>
        <taxon>Streptophyta</taxon>
        <taxon>Embryophyta</taxon>
        <taxon>Tracheophyta</taxon>
        <taxon>Spermatophyta</taxon>
        <taxon>Magnoliopsida</taxon>
        <taxon>eudicotyledons</taxon>
        <taxon>Gunneridae</taxon>
        <taxon>Pentapetalae</taxon>
        <taxon>rosids</taxon>
        <taxon>malvids</taxon>
        <taxon>Myrtales</taxon>
        <taxon>Lythraceae</taxon>
        <taxon>Trapa</taxon>
    </lineage>
</organism>
<dbReference type="PANTHER" id="PTHR47926:SF390">
    <property type="entry name" value="TETRATRICOPEPTIDE REPEAT-LIKE SUPERFAMILY PROTEIN"/>
    <property type="match status" value="1"/>
</dbReference>
<feature type="domain" description="DYW" evidence="4">
    <location>
        <begin position="1004"/>
        <end position="1095"/>
    </location>
</feature>
<dbReference type="NCBIfam" id="TIGR00756">
    <property type="entry name" value="PPR"/>
    <property type="match status" value="5"/>
</dbReference>
<evidence type="ECO:0000256" key="3">
    <source>
        <dbReference type="PROSITE-ProRule" id="PRU00708"/>
    </source>
</evidence>
<keyword evidence="2" id="KW-0677">Repeat</keyword>
<dbReference type="GO" id="GO:0008270">
    <property type="term" value="F:zinc ion binding"/>
    <property type="evidence" value="ECO:0007669"/>
    <property type="project" value="InterPro"/>
</dbReference>
<dbReference type="Proteomes" id="UP001346149">
    <property type="component" value="Unassembled WGS sequence"/>
</dbReference>
<proteinExistence type="inferred from homology"/>
<evidence type="ECO:0000256" key="1">
    <source>
        <dbReference type="ARBA" id="ARBA00006643"/>
    </source>
</evidence>
<dbReference type="FunFam" id="1.25.40.10:FF:000366">
    <property type="entry name" value="Pentatricopeptide (PPR) repeat-containing protein"/>
    <property type="match status" value="1"/>
</dbReference>
<accession>A0AAN7LAR5</accession>
<feature type="repeat" description="PPR" evidence="3">
    <location>
        <begin position="267"/>
        <end position="301"/>
    </location>
</feature>
<evidence type="ECO:0000256" key="2">
    <source>
        <dbReference type="ARBA" id="ARBA00022737"/>
    </source>
</evidence>
<dbReference type="InterPro" id="IPR046849">
    <property type="entry name" value="E2_motif"/>
</dbReference>
<evidence type="ECO:0000313" key="5">
    <source>
        <dbReference type="EMBL" id="KAK4782561.1"/>
    </source>
</evidence>
<dbReference type="GO" id="GO:0009451">
    <property type="term" value="P:RNA modification"/>
    <property type="evidence" value="ECO:0007669"/>
    <property type="project" value="InterPro"/>
</dbReference>
<evidence type="ECO:0000259" key="4">
    <source>
        <dbReference type="Pfam" id="PF14432"/>
    </source>
</evidence>
<dbReference type="FunFam" id="1.25.40.10:FF:000073">
    <property type="entry name" value="Pentatricopeptide repeat-containing protein chloroplastic"/>
    <property type="match status" value="1"/>
</dbReference>
<dbReference type="Pfam" id="PF20431">
    <property type="entry name" value="E_motif"/>
    <property type="match status" value="1"/>
</dbReference>
<dbReference type="FunFam" id="1.25.40.10:FF:000381">
    <property type="entry name" value="Pentatricopeptide repeat-containing protein"/>
    <property type="match status" value="2"/>
</dbReference>
<dbReference type="Gene3D" id="1.25.40.10">
    <property type="entry name" value="Tetratricopeptide repeat domain"/>
    <property type="match status" value="7"/>
</dbReference>
<dbReference type="Pfam" id="PF20430">
    <property type="entry name" value="Eplus_motif"/>
    <property type="match status" value="1"/>
</dbReference>
<dbReference type="FunFam" id="1.25.40.10:FF:000425">
    <property type="entry name" value="Pentatricopeptide repeat-containing protein At3g26540"/>
    <property type="match status" value="1"/>
</dbReference>
<dbReference type="PANTHER" id="PTHR47926">
    <property type="entry name" value="PENTATRICOPEPTIDE REPEAT-CONTAINING PROTEIN"/>
    <property type="match status" value="1"/>
</dbReference>
<dbReference type="InterPro" id="IPR046960">
    <property type="entry name" value="PPR_At4g14850-like_plant"/>
</dbReference>
<comment type="caution">
    <text evidence="5">The sequence shown here is derived from an EMBL/GenBank/DDBJ whole genome shotgun (WGS) entry which is preliminary data.</text>
</comment>
<dbReference type="PROSITE" id="PS51375">
    <property type="entry name" value="PPR"/>
    <property type="match status" value="5"/>
</dbReference>
<dbReference type="InterPro" id="IPR032867">
    <property type="entry name" value="DYW_dom"/>
</dbReference>
<gene>
    <name evidence="5" type="ORF">SAY86_016663</name>
</gene>
<dbReference type="EMBL" id="JAXQNO010000016">
    <property type="protein sequence ID" value="KAK4782561.1"/>
    <property type="molecule type" value="Genomic_DNA"/>
</dbReference>
<name>A0AAN7LAR5_TRANT</name>
<sequence length="1095" mass="121988">MDCAMFRRIQTSTPARRTSCSRSELSIATVASLSPIPAFSPKGSPSLSHTWDPSPGLSDPPLPSSIPLKSLFDRCNTPRTHAIGSAPITPSICPIWTSQVHDDLVSRYRGSCSSKDATELHLQMFKTGFNEDIYLGNTLINNYMKNGGLISALKVFDEMSDKNSVTWACLISGSVQSGLPHKAFTIFKDMIFEGFTPNYYVFGSVLRACQELGPNGLKFGMQVHGLISKTCYAGDVVVSNVLVSMYGSCSGYTDDAHYVFDEIKLKNTVSWNSIISVYSQRGNVHTAFELFSCMQRDGDGGFVLNPNQYTFGSLMMATCAAGNSGLYLLEQMLGRIKKSGFLNDLYVGSALVSGLARFGLTDYAKDLFREMSGRNAVSMNGLMVGLVWQNRGKEATEVFMETRDSIDMNIDSYVILLSAFSEFSSPDEGIRKGREVHTYLIRTGLTDVKVALGNALINMYAKCGSINEARSVFNLMINKDIVSWNSVISGFDQNKCFESSIISYCEMRRTGLVPQNFTLISALSSCASLGWIQLGQQIHGEGLKLGLDLDVSVSNSLLVLYAEMGHITKCHKVFWVMPEQDQVSWNSIIGAMANLESEASKATYYYLKMVQGGWNPNKITFVNILSAASSLLCSELTHQIHASVLKHDLGKDVAIENALLACYGKCGEIGPCEKIFSRMHDRKDDVSWNAMISGYIHNELLSKAMDLVLLMLQMGQRLDSFTIATVLSACASVATLERGMEVHAYGTRAYLEGDVVVGSALIDMYSKCGRVDYASRLFELMPVRNVYSWNSMISGYARHGLGEKALELFSVMKLSGQAPDQITFVGVLSACSHVGLVDEGFKHFESMSEVFGLVPKMEHYSCMVDLLGRAGRLCKIEDFINKMPMKPSVLIWRTVLVACCRANIRDSKFELGQRAAQMLFELEPQNAVNYVLASNMYALGEKWEEMVEARKSMKRAHVKKEAGCSWVTMKDMVHVFVAGDKSHPERDVIYRKLKELNVKMRDMGYVPETSFALYDLDLENKEELLSYHSEKIAVAFMLTRESSMPIRIMKNLRVCGDCHVAFKYISKIVHRKIVLRDSNRFHHFEDGECSCRDYW</sequence>
<dbReference type="InterPro" id="IPR002885">
    <property type="entry name" value="PPR_rpt"/>
</dbReference>
<feature type="repeat" description="PPR" evidence="3">
    <location>
        <begin position="684"/>
        <end position="718"/>
    </location>
</feature>
<comment type="similarity">
    <text evidence="1">Belongs to the PPR family. PCMP-H subfamily.</text>
</comment>
<dbReference type="Pfam" id="PF14432">
    <property type="entry name" value="DYW_deaminase"/>
    <property type="match status" value="1"/>
</dbReference>
<feature type="repeat" description="PPR" evidence="3">
    <location>
        <begin position="163"/>
        <end position="197"/>
    </location>
</feature>